<reference evidence="1 2" key="1">
    <citation type="submission" date="2024-03" db="EMBL/GenBank/DDBJ databases">
        <title>The Acrasis kona genome and developmental transcriptomes reveal deep origins of eukaryotic multicellular pathways.</title>
        <authorList>
            <person name="Sheikh S."/>
            <person name="Fu C.-J."/>
            <person name="Brown M.W."/>
            <person name="Baldauf S.L."/>
        </authorList>
    </citation>
    <scope>NUCLEOTIDE SEQUENCE [LARGE SCALE GENOMIC DNA]</scope>
    <source>
        <strain evidence="1 2">ATCC MYA-3509</strain>
    </source>
</reference>
<comment type="caution">
    <text evidence="1">The sequence shown here is derived from an EMBL/GenBank/DDBJ whole genome shotgun (WGS) entry which is preliminary data.</text>
</comment>
<organism evidence="1 2">
    <name type="scientific">Acrasis kona</name>
    <dbReference type="NCBI Taxonomy" id="1008807"/>
    <lineage>
        <taxon>Eukaryota</taxon>
        <taxon>Discoba</taxon>
        <taxon>Heterolobosea</taxon>
        <taxon>Tetramitia</taxon>
        <taxon>Eutetramitia</taxon>
        <taxon>Acrasidae</taxon>
        <taxon>Acrasis</taxon>
    </lineage>
</organism>
<evidence type="ECO:0000313" key="2">
    <source>
        <dbReference type="Proteomes" id="UP001431209"/>
    </source>
</evidence>
<dbReference type="InterPro" id="IPR036770">
    <property type="entry name" value="Ankyrin_rpt-contain_sf"/>
</dbReference>
<dbReference type="Proteomes" id="UP001431209">
    <property type="component" value="Unassembled WGS sequence"/>
</dbReference>
<dbReference type="Gene3D" id="1.25.40.20">
    <property type="entry name" value="Ankyrin repeat-containing domain"/>
    <property type="match status" value="1"/>
</dbReference>
<proteinExistence type="predicted"/>
<dbReference type="AlphaFoldDB" id="A0AAW2ZE05"/>
<dbReference type="EMBL" id="JAOPGA020001391">
    <property type="protein sequence ID" value="KAL0487991.1"/>
    <property type="molecule type" value="Genomic_DNA"/>
</dbReference>
<dbReference type="SUPFAM" id="SSF48403">
    <property type="entry name" value="Ankyrin repeat"/>
    <property type="match status" value="1"/>
</dbReference>
<name>A0AAW2ZE05_9EUKA</name>
<evidence type="ECO:0000313" key="1">
    <source>
        <dbReference type="EMBL" id="KAL0487991.1"/>
    </source>
</evidence>
<protein>
    <submittedName>
        <fullName evidence="1">Ankyrin repeat-containing protein</fullName>
    </submittedName>
</protein>
<keyword evidence="2" id="KW-1185">Reference proteome</keyword>
<gene>
    <name evidence="1" type="ORF">AKO1_008875</name>
</gene>
<accession>A0AAW2ZE05</accession>
<sequence>MPRLKKKLRERRMQEHRKSLIEYQRRKCAEIDMPIEVWVEILGFTHLATQFQTIFVCWKSYNAATHNLAFTDFKKKDELIQCLIRKKLYGFLEKVLYANTESRNVQIIAPALILHHNNNAQKLRNILLDGSLNFNVICDDCIWFGFYRNAPLDVIKLLLEKVKSCCFSHNEIALCISACHSDSKVVAMILQTTLNKSSTEELKIAIKLAVRHNNITFFNIIKIEVDNAFFVDYGPDILRTACTDQNEILNKLFELFPVTRNYVLRDLFQLAVSCSVIKSVKFLLRMGVKPTFNDLLVACKRNDVNTAQILIEKGNVDPSMKNNILLKEAIQFKRRDLMRLLLADDRVDSFYVDVYKLR</sequence>